<dbReference type="AlphaFoldDB" id="A0A4S4K4E3"/>
<gene>
    <name evidence="2" type="ORF">EW026_g8371</name>
</gene>
<reference evidence="2 3" key="1">
    <citation type="submission" date="2019-02" db="EMBL/GenBank/DDBJ databases">
        <title>Genome sequencing of the rare red list fungi Phlebia centrifuga.</title>
        <authorList>
            <person name="Buettner E."/>
            <person name="Kellner H."/>
        </authorList>
    </citation>
    <scope>NUCLEOTIDE SEQUENCE [LARGE SCALE GENOMIC DNA]</scope>
    <source>
        <strain evidence="2 3">DSM 108282</strain>
    </source>
</reference>
<comment type="caution">
    <text evidence="2">The sequence shown here is derived from an EMBL/GenBank/DDBJ whole genome shotgun (WGS) entry which is preliminary data.</text>
</comment>
<evidence type="ECO:0000256" key="1">
    <source>
        <dbReference type="SAM" id="Phobius"/>
    </source>
</evidence>
<dbReference type="Proteomes" id="UP000309038">
    <property type="component" value="Unassembled WGS sequence"/>
</dbReference>
<feature type="transmembrane region" description="Helical" evidence="1">
    <location>
        <begin position="120"/>
        <end position="140"/>
    </location>
</feature>
<protein>
    <submittedName>
        <fullName evidence="2">Uncharacterized protein</fullName>
    </submittedName>
</protein>
<proteinExistence type="predicted"/>
<keyword evidence="1" id="KW-1133">Transmembrane helix</keyword>
<evidence type="ECO:0000313" key="3">
    <source>
        <dbReference type="Proteomes" id="UP000309038"/>
    </source>
</evidence>
<accession>A0A4S4K4E3</accession>
<dbReference type="EMBL" id="SGPJ01001099">
    <property type="protein sequence ID" value="THG92571.1"/>
    <property type="molecule type" value="Genomic_DNA"/>
</dbReference>
<keyword evidence="1" id="KW-0472">Membrane</keyword>
<evidence type="ECO:0000313" key="2">
    <source>
        <dbReference type="EMBL" id="THG92571.1"/>
    </source>
</evidence>
<keyword evidence="1" id="KW-0812">Transmembrane</keyword>
<name>A0A4S4K4E3_9APHY</name>
<sequence>MIDTLAERIVSFAGDVHRTRCFDHIDNLIALVILKLFDMTRGQVGATVDEAEKALHALAEGLDLEDEQMLAEWEAEGEDDEYLDGWVGEVQFEGLSHMEKESLQRDIIPVKTVLVKLQKIAFAIIQSSTILLPAWSALLARLKLPVRKMLRDV</sequence>
<keyword evidence="3" id="KW-1185">Reference proteome</keyword>
<organism evidence="2 3">
    <name type="scientific">Hermanssonia centrifuga</name>
    <dbReference type="NCBI Taxonomy" id="98765"/>
    <lineage>
        <taxon>Eukaryota</taxon>
        <taxon>Fungi</taxon>
        <taxon>Dikarya</taxon>
        <taxon>Basidiomycota</taxon>
        <taxon>Agaricomycotina</taxon>
        <taxon>Agaricomycetes</taxon>
        <taxon>Polyporales</taxon>
        <taxon>Meruliaceae</taxon>
        <taxon>Hermanssonia</taxon>
    </lineage>
</organism>